<keyword evidence="2 5" id="KW-0812">Transmembrane</keyword>
<evidence type="ECO:0000256" key="3">
    <source>
        <dbReference type="ARBA" id="ARBA00022989"/>
    </source>
</evidence>
<feature type="domain" description="Amino acid permease/ SLC12A" evidence="6">
    <location>
        <begin position="41"/>
        <end position="428"/>
    </location>
</feature>
<feature type="transmembrane region" description="Helical" evidence="5">
    <location>
        <begin position="294"/>
        <end position="315"/>
    </location>
</feature>
<feature type="transmembrane region" description="Helical" evidence="5">
    <location>
        <begin position="52"/>
        <end position="71"/>
    </location>
</feature>
<organism evidence="7 8">
    <name type="scientific">Saccharopolyspora terrae</name>
    <dbReference type="NCBI Taxonomy" id="2530384"/>
    <lineage>
        <taxon>Bacteria</taxon>
        <taxon>Bacillati</taxon>
        <taxon>Actinomycetota</taxon>
        <taxon>Actinomycetes</taxon>
        <taxon>Pseudonocardiales</taxon>
        <taxon>Pseudonocardiaceae</taxon>
        <taxon>Saccharopolyspora</taxon>
    </lineage>
</organism>
<evidence type="ECO:0000313" key="7">
    <source>
        <dbReference type="EMBL" id="TDD07828.1"/>
    </source>
</evidence>
<dbReference type="OrthoDB" id="137613at2"/>
<feature type="transmembrane region" description="Helical" evidence="5">
    <location>
        <begin position="440"/>
        <end position="462"/>
    </location>
</feature>
<dbReference type="RefSeq" id="WP_132673411.1">
    <property type="nucleotide sequence ID" value="NZ_SMKS01000009.1"/>
</dbReference>
<dbReference type="PIRSF" id="PIRSF006060">
    <property type="entry name" value="AA_transporter"/>
    <property type="match status" value="1"/>
</dbReference>
<keyword evidence="4 5" id="KW-0472">Membrane</keyword>
<keyword evidence="8" id="KW-1185">Reference proteome</keyword>
<dbReference type="InterPro" id="IPR004841">
    <property type="entry name" value="AA-permease/SLC12A_dom"/>
</dbReference>
<dbReference type="EMBL" id="SMKS01000009">
    <property type="protein sequence ID" value="TDD07828.1"/>
    <property type="molecule type" value="Genomic_DNA"/>
</dbReference>
<evidence type="ECO:0000256" key="5">
    <source>
        <dbReference type="SAM" id="Phobius"/>
    </source>
</evidence>
<keyword evidence="3 5" id="KW-1133">Transmembrane helix</keyword>
<dbReference type="Gene3D" id="1.20.1740.10">
    <property type="entry name" value="Amino acid/polyamine transporter I"/>
    <property type="match status" value="1"/>
</dbReference>
<feature type="transmembrane region" description="Helical" evidence="5">
    <location>
        <begin position="201"/>
        <end position="223"/>
    </location>
</feature>
<proteinExistence type="predicted"/>
<dbReference type="PANTHER" id="PTHR42770">
    <property type="entry name" value="AMINO ACID TRANSPORTER-RELATED"/>
    <property type="match status" value="1"/>
</dbReference>
<dbReference type="GO" id="GO:0055085">
    <property type="term" value="P:transmembrane transport"/>
    <property type="evidence" value="ECO:0007669"/>
    <property type="project" value="InterPro"/>
</dbReference>
<feature type="transmembrane region" description="Helical" evidence="5">
    <location>
        <begin position="133"/>
        <end position="150"/>
    </location>
</feature>
<evidence type="ECO:0000256" key="1">
    <source>
        <dbReference type="ARBA" id="ARBA00004141"/>
    </source>
</evidence>
<dbReference type="PANTHER" id="PTHR42770:SF16">
    <property type="entry name" value="AMINO ACID PERMEASE"/>
    <property type="match status" value="1"/>
</dbReference>
<evidence type="ECO:0000313" key="8">
    <source>
        <dbReference type="Proteomes" id="UP000295674"/>
    </source>
</evidence>
<feature type="transmembrane region" description="Helical" evidence="5">
    <location>
        <begin position="235"/>
        <end position="254"/>
    </location>
</feature>
<feature type="transmembrane region" description="Helical" evidence="5">
    <location>
        <begin position="405"/>
        <end position="428"/>
    </location>
</feature>
<dbReference type="Pfam" id="PF00324">
    <property type="entry name" value="AA_permease"/>
    <property type="match status" value="1"/>
</dbReference>
<dbReference type="GO" id="GO:0016020">
    <property type="term" value="C:membrane"/>
    <property type="evidence" value="ECO:0007669"/>
    <property type="project" value="UniProtKB-SubCell"/>
</dbReference>
<dbReference type="AlphaFoldDB" id="A0A4R4VPK4"/>
<dbReference type="Proteomes" id="UP000295674">
    <property type="component" value="Unassembled WGS sequence"/>
</dbReference>
<feature type="transmembrane region" description="Helical" evidence="5">
    <location>
        <begin position="92"/>
        <end position="113"/>
    </location>
</feature>
<dbReference type="InterPro" id="IPR050367">
    <property type="entry name" value="APC_superfamily"/>
</dbReference>
<evidence type="ECO:0000256" key="4">
    <source>
        <dbReference type="ARBA" id="ARBA00023136"/>
    </source>
</evidence>
<comment type="subcellular location">
    <subcellularLocation>
        <location evidence="1">Membrane</location>
        <topology evidence="1">Multi-pass membrane protein</topology>
    </subcellularLocation>
</comment>
<sequence>MPPSNVSAALAGSKLGVLSIVFFTVAAGAPATIVGGVSASGFAVAGTPGVPLGYLAMALVVGAFAIGYVTMSRHVDNAGAFYAYIAKGLGGAPGTGAGAVAVVSYLMILAGLVGGFGVGAADFAERLTGHAVAWWWYSAAAILLVAALGVQRIDVNGRVLALLLLAEVTVLLVFDVAFVAAPAPGGVGFGSLNPAVLVTGSAGSILLIAFTGFIGFANLTVLAQQARDPRTVIRAAYLSLLVISALFGASTWAITEAAGQGEVVAAADRHSTRLLFVLAAERLPAALVDLGNTLYLTSLFAAALAFHHVCARYLFALGREGIGPAWWARTSTRTAAPVAGSLIATGAASVAVLATGALGLDPAVHLFFWGATTGALGVLLLVLLTSIAVVGYFRRVGGNGYGAWPTTIAPTAASVLLVVVLVLAVSSYGTTLGVGPGHALGWVVPSGLAVVFTLGLVWGVVLKHARPEVYARIGLGARATVVRIGPEELVGR</sequence>
<feature type="transmembrane region" description="Helical" evidence="5">
    <location>
        <begin position="366"/>
        <end position="393"/>
    </location>
</feature>
<protein>
    <submittedName>
        <fullName evidence="7">APC family permease</fullName>
    </submittedName>
</protein>
<accession>A0A4R4VPK4</accession>
<name>A0A4R4VPK4_9PSEU</name>
<feature type="transmembrane region" description="Helical" evidence="5">
    <location>
        <begin position="159"/>
        <end position="181"/>
    </location>
</feature>
<evidence type="ECO:0000259" key="6">
    <source>
        <dbReference type="Pfam" id="PF00324"/>
    </source>
</evidence>
<gene>
    <name evidence="7" type="ORF">E1181_08475</name>
</gene>
<comment type="caution">
    <text evidence="7">The sequence shown here is derived from an EMBL/GenBank/DDBJ whole genome shotgun (WGS) entry which is preliminary data.</text>
</comment>
<evidence type="ECO:0000256" key="2">
    <source>
        <dbReference type="ARBA" id="ARBA00022692"/>
    </source>
</evidence>
<reference evidence="7 8" key="1">
    <citation type="submission" date="2019-03" db="EMBL/GenBank/DDBJ databases">
        <title>Draft genome sequences of novel Actinobacteria.</title>
        <authorList>
            <person name="Sahin N."/>
            <person name="Ay H."/>
            <person name="Saygin H."/>
        </authorList>
    </citation>
    <scope>NUCLEOTIDE SEQUENCE [LARGE SCALE GENOMIC DNA]</scope>
    <source>
        <strain evidence="7 8">16K309</strain>
    </source>
</reference>
<feature type="transmembrane region" description="Helical" evidence="5">
    <location>
        <begin position="336"/>
        <end position="360"/>
    </location>
</feature>